<protein>
    <recommendedName>
        <fullName evidence="1">AB hydrolase-1 domain-containing protein</fullName>
    </recommendedName>
</protein>
<sequence>MAQPVSGSVPLPSTPSVSIYYVVNGPLDGSKPIIALSNSLAASTSLWDEFVSEIQSQFSVIRYDARFHGNSPLSTDPEYDYSKLTMDDLAEDLLVVIDHLKVDKLHGLIGLSIGAGVALVFGSKWPNRVDHVVVVGTKAATDDTVNATFDQRIALAKEHGVPYLAGQSISRWFPQEWIDTHAREATALLSIVARQPVEAYTASVAALKGLDLFPTVEKIGAAGDGGRFVFVAGENDGTIPQESEKLASIAQSKFIMVPDTGHIVHIESPERFGEIVSSVLSISAKNNGA</sequence>
<dbReference type="PANTHER" id="PTHR43798">
    <property type="entry name" value="MONOACYLGLYCEROL LIPASE"/>
    <property type="match status" value="1"/>
</dbReference>
<reference evidence="2 3" key="1">
    <citation type="submission" date="2017-03" db="EMBL/GenBank/DDBJ databases">
        <title>Genomes of endolithic fungi from Antarctica.</title>
        <authorList>
            <person name="Coleine C."/>
            <person name="Masonjones S."/>
            <person name="Stajich J.E."/>
        </authorList>
    </citation>
    <scope>NUCLEOTIDE SEQUENCE [LARGE SCALE GENOMIC DNA]</scope>
    <source>
        <strain evidence="2 3">CCFEE 6314</strain>
    </source>
</reference>
<feature type="domain" description="AB hydrolase-1" evidence="1">
    <location>
        <begin position="39"/>
        <end position="269"/>
    </location>
</feature>
<comment type="caution">
    <text evidence="2">The sequence shown here is derived from an EMBL/GenBank/DDBJ whole genome shotgun (WGS) entry which is preliminary data.</text>
</comment>
<dbReference type="Gene3D" id="3.40.50.1820">
    <property type="entry name" value="alpha/beta hydrolase"/>
    <property type="match status" value="1"/>
</dbReference>
<dbReference type="Pfam" id="PF00561">
    <property type="entry name" value="Abhydrolase_1"/>
    <property type="match status" value="1"/>
</dbReference>
<evidence type="ECO:0000259" key="1">
    <source>
        <dbReference type="Pfam" id="PF00561"/>
    </source>
</evidence>
<accession>A0A438N6U4</accession>
<dbReference type="Proteomes" id="UP000288859">
    <property type="component" value="Unassembled WGS sequence"/>
</dbReference>
<dbReference type="InterPro" id="IPR000073">
    <property type="entry name" value="AB_hydrolase_1"/>
</dbReference>
<dbReference type="AlphaFoldDB" id="A0A438N6U4"/>
<gene>
    <name evidence="2" type="ORF">B0A52_04926</name>
</gene>
<dbReference type="VEuPathDB" id="FungiDB:PV10_05450"/>
<evidence type="ECO:0000313" key="3">
    <source>
        <dbReference type="Proteomes" id="UP000288859"/>
    </source>
</evidence>
<dbReference type="InterPro" id="IPR029058">
    <property type="entry name" value="AB_hydrolase_fold"/>
</dbReference>
<name>A0A438N6U4_EXOME</name>
<dbReference type="InterPro" id="IPR050266">
    <property type="entry name" value="AB_hydrolase_sf"/>
</dbReference>
<evidence type="ECO:0000313" key="2">
    <source>
        <dbReference type="EMBL" id="RVX71352.1"/>
    </source>
</evidence>
<dbReference type="OrthoDB" id="2851338at2759"/>
<dbReference type="PRINTS" id="PR00111">
    <property type="entry name" value="ABHYDROLASE"/>
</dbReference>
<dbReference type="EMBL" id="NAJM01000018">
    <property type="protein sequence ID" value="RVX71352.1"/>
    <property type="molecule type" value="Genomic_DNA"/>
</dbReference>
<dbReference type="SUPFAM" id="SSF53474">
    <property type="entry name" value="alpha/beta-Hydrolases"/>
    <property type="match status" value="1"/>
</dbReference>
<organism evidence="2 3">
    <name type="scientific">Exophiala mesophila</name>
    <name type="common">Black yeast-like fungus</name>
    <dbReference type="NCBI Taxonomy" id="212818"/>
    <lineage>
        <taxon>Eukaryota</taxon>
        <taxon>Fungi</taxon>
        <taxon>Dikarya</taxon>
        <taxon>Ascomycota</taxon>
        <taxon>Pezizomycotina</taxon>
        <taxon>Eurotiomycetes</taxon>
        <taxon>Chaetothyriomycetidae</taxon>
        <taxon>Chaetothyriales</taxon>
        <taxon>Herpotrichiellaceae</taxon>
        <taxon>Exophiala</taxon>
    </lineage>
</organism>
<proteinExistence type="predicted"/>